<evidence type="ECO:0000259" key="4">
    <source>
        <dbReference type="PROSITE" id="PS50279"/>
    </source>
</evidence>
<dbReference type="EMBL" id="UPTC01000247">
    <property type="protein sequence ID" value="VBB27550.1"/>
    <property type="molecule type" value="Genomic_DNA"/>
</dbReference>
<keyword evidence="3" id="KW-1015">Disulfide bond</keyword>
<dbReference type="PANTHER" id="PTHR10083">
    <property type="entry name" value="KUNITZ-TYPE PROTEASE INHIBITOR-RELATED"/>
    <property type="match status" value="1"/>
</dbReference>
<dbReference type="InterPro" id="IPR050098">
    <property type="entry name" value="TFPI/VKTCI-like"/>
</dbReference>
<evidence type="ECO:0000256" key="1">
    <source>
        <dbReference type="ARBA" id="ARBA00022690"/>
    </source>
</evidence>
<feature type="domain" description="BPTI/Kunitz inhibitor" evidence="4">
    <location>
        <begin position="102"/>
        <end position="155"/>
    </location>
</feature>
<reference evidence="5 6" key="1">
    <citation type="submission" date="2018-08" db="EMBL/GenBank/DDBJ databases">
        <authorList>
            <person name="Laetsch R D."/>
            <person name="Stevens L."/>
            <person name="Kumar S."/>
            <person name="Blaxter L. M."/>
        </authorList>
    </citation>
    <scope>NUCLEOTIDE SEQUENCE [LARGE SCALE GENOMIC DNA]</scope>
</reference>
<dbReference type="OrthoDB" id="4473401at2759"/>
<dbReference type="PANTHER" id="PTHR10083:SF374">
    <property type="entry name" value="BPTI_KUNITZ INHIBITOR DOMAIN-CONTAINING PROTEIN"/>
    <property type="match status" value="1"/>
</dbReference>
<evidence type="ECO:0000313" key="5">
    <source>
        <dbReference type="EMBL" id="VBB27550.1"/>
    </source>
</evidence>
<dbReference type="PROSITE" id="PS50279">
    <property type="entry name" value="BPTI_KUNITZ_2"/>
    <property type="match status" value="1"/>
</dbReference>
<sequence length="161" mass="17797">MDYLLATEISCVLPDDAMKRKVEISSDSLSSANQITPITESIFTESLIAHSSPIPHLSALSLSISKMGSFPSSETVTEQGPLLFSPKTSEENFTVKILPQICLLPALTGPCSKTKVLWYYNSLTGRCERFSFSVHFSGCGNANHFRTRKECEETCSVEYFI</sequence>
<dbReference type="Gene3D" id="4.10.410.10">
    <property type="entry name" value="Pancreatic trypsin inhibitor Kunitz domain"/>
    <property type="match status" value="1"/>
</dbReference>
<keyword evidence="6" id="KW-1185">Reference proteome</keyword>
<dbReference type="Pfam" id="PF00014">
    <property type="entry name" value="Kunitz_BPTI"/>
    <property type="match status" value="1"/>
</dbReference>
<evidence type="ECO:0000256" key="3">
    <source>
        <dbReference type="ARBA" id="ARBA00023157"/>
    </source>
</evidence>
<dbReference type="SMART" id="SM00131">
    <property type="entry name" value="KU"/>
    <property type="match status" value="1"/>
</dbReference>
<dbReference type="AlphaFoldDB" id="A0A498S7E8"/>
<dbReference type="SUPFAM" id="SSF57362">
    <property type="entry name" value="BPTI-like"/>
    <property type="match status" value="1"/>
</dbReference>
<evidence type="ECO:0000313" key="6">
    <source>
        <dbReference type="Proteomes" id="UP000276991"/>
    </source>
</evidence>
<gene>
    <name evidence="5" type="ORF">NAV_LOCUS2380</name>
</gene>
<name>A0A498S7E8_ACAVI</name>
<dbReference type="InterPro" id="IPR036880">
    <property type="entry name" value="Kunitz_BPTI_sf"/>
</dbReference>
<evidence type="ECO:0000256" key="2">
    <source>
        <dbReference type="ARBA" id="ARBA00022900"/>
    </source>
</evidence>
<keyword evidence="2" id="KW-0722">Serine protease inhibitor</keyword>
<dbReference type="CDD" id="cd00109">
    <property type="entry name" value="Kunitz-type"/>
    <property type="match status" value="1"/>
</dbReference>
<protein>
    <recommendedName>
        <fullName evidence="4">BPTI/Kunitz inhibitor domain-containing protein</fullName>
    </recommendedName>
</protein>
<dbReference type="STRING" id="6277.A0A498S7E8"/>
<organism evidence="5 6">
    <name type="scientific">Acanthocheilonema viteae</name>
    <name type="common">Filarial nematode worm</name>
    <name type="synonym">Dipetalonema viteae</name>
    <dbReference type="NCBI Taxonomy" id="6277"/>
    <lineage>
        <taxon>Eukaryota</taxon>
        <taxon>Metazoa</taxon>
        <taxon>Ecdysozoa</taxon>
        <taxon>Nematoda</taxon>
        <taxon>Chromadorea</taxon>
        <taxon>Rhabditida</taxon>
        <taxon>Spirurina</taxon>
        <taxon>Spiruromorpha</taxon>
        <taxon>Filarioidea</taxon>
        <taxon>Onchocercidae</taxon>
        <taxon>Acanthocheilonema</taxon>
    </lineage>
</organism>
<proteinExistence type="predicted"/>
<dbReference type="InterPro" id="IPR002223">
    <property type="entry name" value="Kunitz_BPTI"/>
</dbReference>
<accession>A0A498S7E8</accession>
<dbReference type="PRINTS" id="PR00759">
    <property type="entry name" value="BASICPTASE"/>
</dbReference>
<dbReference type="GO" id="GO:0004867">
    <property type="term" value="F:serine-type endopeptidase inhibitor activity"/>
    <property type="evidence" value="ECO:0007669"/>
    <property type="project" value="UniProtKB-KW"/>
</dbReference>
<dbReference type="Proteomes" id="UP000276991">
    <property type="component" value="Unassembled WGS sequence"/>
</dbReference>
<keyword evidence="1" id="KW-0646">Protease inhibitor</keyword>
<dbReference type="GO" id="GO:0005615">
    <property type="term" value="C:extracellular space"/>
    <property type="evidence" value="ECO:0007669"/>
    <property type="project" value="TreeGrafter"/>
</dbReference>